<comment type="caution">
    <text evidence="6">The sequence shown here is derived from an EMBL/GenBank/DDBJ whole genome shotgun (WGS) entry which is preliminary data.</text>
</comment>
<dbReference type="UniPathway" id="UPA00040"/>
<dbReference type="InterPro" id="IPR000286">
    <property type="entry name" value="HDACs"/>
</dbReference>
<dbReference type="Pfam" id="PF00850">
    <property type="entry name" value="Hist_deacetyl"/>
    <property type="match status" value="1"/>
</dbReference>
<proteinExistence type="inferred from homology"/>
<evidence type="ECO:0000313" key="7">
    <source>
        <dbReference type="Proteomes" id="UP000315389"/>
    </source>
</evidence>
<feature type="domain" description="Histone deacetylase" evidence="5">
    <location>
        <begin position="22"/>
        <end position="313"/>
    </location>
</feature>
<dbReference type="PANTHER" id="PTHR10625:SF10">
    <property type="entry name" value="HISTONE DEACETYLASE HDAC1"/>
    <property type="match status" value="1"/>
</dbReference>
<dbReference type="InterPro" id="IPR023801">
    <property type="entry name" value="His_deacetylse_dom"/>
</dbReference>
<accession>A0A542ZTT8</accession>
<dbReference type="InterPro" id="IPR003085">
    <property type="entry name" value="AcuC"/>
</dbReference>
<comment type="pathway">
    <text evidence="1">Ketone degradation; acetoin degradation.</text>
</comment>
<dbReference type="CDD" id="cd09994">
    <property type="entry name" value="HDAC_AcuC_like"/>
    <property type="match status" value="1"/>
</dbReference>
<evidence type="ECO:0000256" key="1">
    <source>
        <dbReference type="ARBA" id="ARBA00005101"/>
    </source>
</evidence>
<dbReference type="GO" id="GO:0040029">
    <property type="term" value="P:epigenetic regulation of gene expression"/>
    <property type="evidence" value="ECO:0007669"/>
    <property type="project" value="TreeGrafter"/>
</dbReference>
<dbReference type="PANTHER" id="PTHR10625">
    <property type="entry name" value="HISTONE DEACETYLASE HDAC1-RELATED"/>
    <property type="match status" value="1"/>
</dbReference>
<sequence>MAARAGVAWDDALLDYQFGPGHPMNPIRLDLAMRLTYDCGIFDLLDVDVIPAVAAKRRDVELVHTPAYVAAVEAAGRGQADAARGLGTQDIPLVPGIDRAAARVVGGSVELARAIWDGKLVHGVNMAGGLHHAHRDAAAGFCIYNDAAVAIAALLERGARRIAYIDFDAHHGDGVQAAFWDDPRVLTVSIHQAGIYPHSGVVTETGGVSAPGSAVNVPLLAGTDSSGWLRAIDAIVPDAIAEFGPDVIVSQHGADGHRLDAMSDLLLSVGAMREAAEVVHRLAHEFCGGRWLALGGGGYEVSWVVPMVWTHVAAIAAHHPIALADPVPGAWRRRARELGKRSLPRRMGAQDGLAEYDAWTGRFDPGSPVDQAIRAARRAGLGALGVDVTYDL</sequence>
<dbReference type="RefSeq" id="WP_142118198.1">
    <property type="nucleotide sequence ID" value="NZ_BAAASV010000002.1"/>
</dbReference>
<dbReference type="OrthoDB" id="9808367at2"/>
<dbReference type="InterPro" id="IPR023696">
    <property type="entry name" value="Ureohydrolase_dom_sf"/>
</dbReference>
<name>A0A542ZTT8_RARFA</name>
<gene>
    <name evidence="6" type="ORF">FB461_0250</name>
</gene>
<dbReference type="AlphaFoldDB" id="A0A542ZTT8"/>
<dbReference type="GO" id="GO:0045150">
    <property type="term" value="P:acetoin catabolic process"/>
    <property type="evidence" value="ECO:0007669"/>
    <property type="project" value="UniProtKB-UniPathway"/>
</dbReference>
<organism evidence="6 7">
    <name type="scientific">Rarobacter faecitabidus</name>
    <dbReference type="NCBI Taxonomy" id="13243"/>
    <lineage>
        <taxon>Bacteria</taxon>
        <taxon>Bacillati</taxon>
        <taxon>Actinomycetota</taxon>
        <taxon>Actinomycetes</taxon>
        <taxon>Micrococcales</taxon>
        <taxon>Rarobacteraceae</taxon>
        <taxon>Rarobacter</taxon>
    </lineage>
</organism>
<evidence type="ECO:0000259" key="5">
    <source>
        <dbReference type="Pfam" id="PF00850"/>
    </source>
</evidence>
<evidence type="ECO:0000256" key="4">
    <source>
        <dbReference type="ARBA" id="ARBA00022627"/>
    </source>
</evidence>
<dbReference type="SUPFAM" id="SSF52768">
    <property type="entry name" value="Arginase/deacetylase"/>
    <property type="match status" value="1"/>
</dbReference>
<dbReference type="Gene3D" id="3.40.800.20">
    <property type="entry name" value="Histone deacetylase domain"/>
    <property type="match status" value="1"/>
</dbReference>
<evidence type="ECO:0000256" key="2">
    <source>
        <dbReference type="ARBA" id="ARBA00005947"/>
    </source>
</evidence>
<dbReference type="Proteomes" id="UP000315389">
    <property type="component" value="Unassembled WGS sequence"/>
</dbReference>
<protein>
    <recommendedName>
        <fullName evidence="3">Acetoin utilization protein AcuC</fullName>
    </recommendedName>
</protein>
<dbReference type="PRINTS" id="PR01272">
    <property type="entry name" value="ACUCPROTEIN"/>
</dbReference>
<dbReference type="PRINTS" id="PR01270">
    <property type="entry name" value="HDASUPER"/>
</dbReference>
<keyword evidence="4" id="KW-0006">Acetoin catabolism</keyword>
<dbReference type="GO" id="GO:0004407">
    <property type="term" value="F:histone deacetylase activity"/>
    <property type="evidence" value="ECO:0007669"/>
    <property type="project" value="TreeGrafter"/>
</dbReference>
<reference evidence="6 7" key="1">
    <citation type="submission" date="2019-06" db="EMBL/GenBank/DDBJ databases">
        <title>Sequencing the genomes of 1000 actinobacteria strains.</title>
        <authorList>
            <person name="Klenk H.-P."/>
        </authorList>
    </citation>
    <scope>NUCLEOTIDE SEQUENCE [LARGE SCALE GENOMIC DNA]</scope>
    <source>
        <strain evidence="6 7">DSM 4813</strain>
    </source>
</reference>
<comment type="similarity">
    <text evidence="2">Belongs to the histone deacetylase family.</text>
</comment>
<evidence type="ECO:0000256" key="3">
    <source>
        <dbReference type="ARBA" id="ARBA00020218"/>
    </source>
</evidence>
<evidence type="ECO:0000313" key="6">
    <source>
        <dbReference type="EMBL" id="TQL63774.1"/>
    </source>
</evidence>
<dbReference type="InterPro" id="IPR037138">
    <property type="entry name" value="His_deacetylse_dom_sf"/>
</dbReference>
<dbReference type="EMBL" id="VFOS01000001">
    <property type="protein sequence ID" value="TQL63774.1"/>
    <property type="molecule type" value="Genomic_DNA"/>
</dbReference>
<keyword evidence="7" id="KW-1185">Reference proteome</keyword>